<evidence type="ECO:0000313" key="1">
    <source>
        <dbReference type="EMBL" id="EHP45157.1"/>
    </source>
</evidence>
<organism evidence="1 2">
    <name type="scientific">Odoribacter laneus YIT 12061</name>
    <dbReference type="NCBI Taxonomy" id="742817"/>
    <lineage>
        <taxon>Bacteria</taxon>
        <taxon>Pseudomonadati</taxon>
        <taxon>Bacteroidota</taxon>
        <taxon>Bacteroidia</taxon>
        <taxon>Bacteroidales</taxon>
        <taxon>Odoribacteraceae</taxon>
        <taxon>Odoribacter</taxon>
    </lineage>
</organism>
<dbReference type="AlphaFoldDB" id="H1DL66"/>
<dbReference type="HOGENOM" id="CLU_2168393_0_0_10"/>
<dbReference type="Proteomes" id="UP000004892">
    <property type="component" value="Unassembled WGS sequence"/>
</dbReference>
<dbReference type="GeneID" id="98070520"/>
<protein>
    <submittedName>
        <fullName evidence="1">Uncharacterized protein</fullName>
    </submittedName>
</protein>
<gene>
    <name evidence="1" type="ORF">HMPREF9449_03002</name>
</gene>
<sequence>MRKVAANYLFFPGYPLIKNGYVVLEQDQVKEVVDTGGLIREIQGLEFYAGILVAGCVGGKDLNCKAGEPLLPAIESVYLQEYREAKGVALIEGADLKTLTCRQGMRISLLR</sequence>
<dbReference type="eggNOG" id="ENOG503496T">
    <property type="taxonomic scope" value="Bacteria"/>
</dbReference>
<proteinExistence type="predicted"/>
<dbReference type="RefSeq" id="WP_009138145.1">
    <property type="nucleotide sequence ID" value="NZ_JH594598.1"/>
</dbReference>
<keyword evidence="2" id="KW-1185">Reference proteome</keyword>
<name>H1DL66_9BACT</name>
<accession>H1DL66</accession>
<dbReference type="STRING" id="742817.HMPREF9449_03002"/>
<comment type="caution">
    <text evidence="1">The sequence shown here is derived from an EMBL/GenBank/DDBJ whole genome shotgun (WGS) entry which is preliminary data.</text>
</comment>
<dbReference type="PATRIC" id="fig|742817.3.peg.3211"/>
<reference evidence="1 2" key="1">
    <citation type="submission" date="2012-01" db="EMBL/GenBank/DDBJ databases">
        <title>The Genome Sequence of Odoribacter laneus YIT 12061.</title>
        <authorList>
            <consortium name="The Broad Institute Genome Sequencing Platform"/>
            <person name="Earl A."/>
            <person name="Ward D."/>
            <person name="Feldgarden M."/>
            <person name="Gevers D."/>
            <person name="Morotomi M."/>
            <person name="Young S.K."/>
            <person name="Zeng Q."/>
            <person name="Gargeya S."/>
            <person name="Fitzgerald M."/>
            <person name="Haas B."/>
            <person name="Abouelleil A."/>
            <person name="Alvarado L."/>
            <person name="Arachchi H.M."/>
            <person name="Berlin A."/>
            <person name="Chapman S.B."/>
            <person name="Gearin G."/>
            <person name="Goldberg J."/>
            <person name="Griggs A."/>
            <person name="Gujja S."/>
            <person name="Hansen M."/>
            <person name="Heiman D."/>
            <person name="Howarth C."/>
            <person name="Larimer J."/>
            <person name="Lui A."/>
            <person name="MacDonald P.J.P."/>
            <person name="McCowen C."/>
            <person name="Montmayeur A."/>
            <person name="Murphy C."/>
            <person name="Neiman D."/>
            <person name="Pearson M."/>
            <person name="Priest M."/>
            <person name="Roberts A."/>
            <person name="Saif S."/>
            <person name="Shea T."/>
            <person name="Sisk P."/>
            <person name="Stolte C."/>
            <person name="Sykes S."/>
            <person name="Wortman J."/>
            <person name="Nusbaum C."/>
            <person name="Birren B."/>
        </authorList>
    </citation>
    <scope>NUCLEOTIDE SEQUENCE [LARGE SCALE GENOMIC DNA]</scope>
    <source>
        <strain evidence="1 2">YIT 12061</strain>
    </source>
</reference>
<evidence type="ECO:0000313" key="2">
    <source>
        <dbReference type="Proteomes" id="UP000004892"/>
    </source>
</evidence>
<dbReference type="EMBL" id="ADMC01000034">
    <property type="protein sequence ID" value="EHP45157.1"/>
    <property type="molecule type" value="Genomic_DNA"/>
</dbReference>